<dbReference type="EMBL" id="JBFRCH010000003">
    <property type="protein sequence ID" value="MEX3931904.1"/>
    <property type="molecule type" value="Genomic_DNA"/>
</dbReference>
<keyword evidence="2" id="KW-1185">Reference proteome</keyword>
<keyword evidence="1" id="KW-0378">Hydrolase</keyword>
<gene>
    <name evidence="1" type="ORF">AB4Y32_08835</name>
</gene>
<proteinExistence type="predicted"/>
<reference evidence="1" key="1">
    <citation type="submission" date="2024-07" db="EMBL/GenBank/DDBJ databases">
        <title>A survey of Mimosa microsymbionts across Brazilian biomes reveals a high diversity of Paraburkholderia nodulating endemic species, but also that Cupriavidus is common as a symbiont of widespread species.</title>
        <authorList>
            <person name="Rouws L."/>
            <person name="Barauna A."/>
            <person name="Beukes C."/>
            <person name="Rouws J.R.C."/>
            <person name="De Faria S.M."/>
            <person name="Gross E."/>
            <person name="Bueno Dos Reis Junior F."/>
            <person name="Simon M.F."/>
            <person name="Maluk M."/>
            <person name="Odee D.W."/>
            <person name="Kenicer G."/>
            <person name="Young J.P.W."/>
            <person name="Reis V.M."/>
            <person name="Zilli J."/>
            <person name="James E.K."/>
        </authorList>
    </citation>
    <scope>NUCLEOTIDE SEQUENCE</scope>
    <source>
        <strain evidence="1">EG181B</strain>
    </source>
</reference>
<evidence type="ECO:0000313" key="2">
    <source>
        <dbReference type="Proteomes" id="UP001558850"/>
    </source>
</evidence>
<name>A0ACC6TX61_9BURK</name>
<evidence type="ECO:0000313" key="1">
    <source>
        <dbReference type="EMBL" id="MEX3931904.1"/>
    </source>
</evidence>
<accession>A0ACC6TX61</accession>
<comment type="caution">
    <text evidence="1">The sequence shown here is derived from an EMBL/GenBank/DDBJ whole genome shotgun (WGS) entry which is preliminary data.</text>
</comment>
<protein>
    <submittedName>
        <fullName evidence="1">Low molecular weight protein-tyrosine-phosphatase</fullName>
        <ecNumber evidence="1">3.1.3.48</ecNumber>
    </submittedName>
</protein>
<dbReference type="Proteomes" id="UP001558850">
    <property type="component" value="Unassembled WGS sequence"/>
</dbReference>
<sequence length="175" mass="18591">MTISRVLILCRGNLCRSPMAAALLGQRLPGAVVRSAGLAAAVGEPAVSEVIALLASSGIDVSAHRAVQVTRSMCDEADLILVMSGAQRHALHDVFAHTRGKVFLLSDGRDVADPYGRSNAHFNACFDVISPAIEQWARRIGSESPMQPFVSDRWIECLPNAIGRAAATSETGAQR</sequence>
<dbReference type="EC" id="3.1.3.48" evidence="1"/>
<organism evidence="1 2">
    <name type="scientific">Paraburkholderia phymatum</name>
    <dbReference type="NCBI Taxonomy" id="148447"/>
    <lineage>
        <taxon>Bacteria</taxon>
        <taxon>Pseudomonadati</taxon>
        <taxon>Pseudomonadota</taxon>
        <taxon>Betaproteobacteria</taxon>
        <taxon>Burkholderiales</taxon>
        <taxon>Burkholderiaceae</taxon>
        <taxon>Paraburkholderia</taxon>
    </lineage>
</organism>